<gene>
    <name evidence="1" type="ORF">BAZO_02726</name>
</gene>
<evidence type="ECO:0008006" key="3">
    <source>
        <dbReference type="Google" id="ProtNLM"/>
    </source>
</evidence>
<dbReference type="AlphaFoldDB" id="K6E6E4"/>
<organism evidence="1 2">
    <name type="scientific">Schinkia azotoformans LMG 9581</name>
    <dbReference type="NCBI Taxonomy" id="1131731"/>
    <lineage>
        <taxon>Bacteria</taxon>
        <taxon>Bacillati</taxon>
        <taxon>Bacillota</taxon>
        <taxon>Bacilli</taxon>
        <taxon>Bacillales</taxon>
        <taxon>Bacillaceae</taxon>
        <taxon>Calidifontibacillus/Schinkia group</taxon>
        <taxon>Schinkia</taxon>
    </lineage>
</organism>
<dbReference type="STRING" id="1131731.BAZO_02726"/>
<proteinExistence type="predicted"/>
<comment type="caution">
    <text evidence="1">The sequence shown here is derived from an EMBL/GenBank/DDBJ whole genome shotgun (WGS) entry which is preliminary data.</text>
</comment>
<dbReference type="PATRIC" id="fig|1131731.3.peg.560"/>
<dbReference type="PROSITE" id="PS51257">
    <property type="entry name" value="PROKAR_LIPOPROTEIN"/>
    <property type="match status" value="1"/>
</dbReference>
<dbReference type="EMBL" id="AJLR01000035">
    <property type="protein sequence ID" value="EKN68851.1"/>
    <property type="molecule type" value="Genomic_DNA"/>
</dbReference>
<sequence length="229" mass="26848">MGTRKIFLVLLLFSVLVLYSCSEKINKNENNVEYQDDKMLGFVEKVYSDKDLIVVNINDWFHRDIPKDEDTVIASNIISEVKTNDNTVFRYENGTKAEFETLKIGQKVLITPPIFQNKKNVLAMEIVLLDLTYHEKLRDFLSNDTNKLRVSIIQDAVNPLSYDSEDMSDLISQEPTLNFHDYQKDFVVDYKKELDIEKLPVILVFDTEKLLFKTYNVKEATNFIREWKN</sequence>
<accession>K6E6E4</accession>
<reference evidence="1 2" key="1">
    <citation type="journal article" date="2012" name="Front. Microbiol.">
        <title>Redundancy and modularity in membrane-associated dissimilatory nitrate reduction in Bacillus.</title>
        <authorList>
            <person name="Heylen K."/>
            <person name="Keltjens J."/>
        </authorList>
    </citation>
    <scope>NUCLEOTIDE SEQUENCE [LARGE SCALE GENOMIC DNA]</scope>
    <source>
        <strain evidence="1 2">LMG 9581</strain>
    </source>
</reference>
<keyword evidence="2" id="KW-1185">Reference proteome</keyword>
<evidence type="ECO:0000313" key="1">
    <source>
        <dbReference type="EMBL" id="EKN68851.1"/>
    </source>
</evidence>
<dbReference type="Proteomes" id="UP000006315">
    <property type="component" value="Unassembled WGS sequence"/>
</dbReference>
<dbReference type="RefSeq" id="WP_003329697.1">
    <property type="nucleotide sequence ID" value="NZ_AJLR01000035.1"/>
</dbReference>
<evidence type="ECO:0000313" key="2">
    <source>
        <dbReference type="Proteomes" id="UP000006315"/>
    </source>
</evidence>
<protein>
    <recommendedName>
        <fullName evidence="3">Lipoprotein</fullName>
    </recommendedName>
</protein>
<name>K6E6E4_SCHAZ</name>